<evidence type="ECO:0000256" key="1">
    <source>
        <dbReference type="SAM" id="SignalP"/>
    </source>
</evidence>
<feature type="signal peptide" evidence="1">
    <location>
        <begin position="1"/>
        <end position="26"/>
    </location>
</feature>
<name>A0A1R1DVH4_9BACL</name>
<keyword evidence="4" id="KW-1185">Reference proteome</keyword>
<dbReference type="InterPro" id="IPR001119">
    <property type="entry name" value="SLH_dom"/>
</dbReference>
<protein>
    <recommendedName>
        <fullName evidence="2">SLH domain-containing protein</fullName>
    </recommendedName>
</protein>
<feature type="domain" description="SLH" evidence="2">
    <location>
        <begin position="26"/>
        <end position="89"/>
    </location>
</feature>
<dbReference type="RefSeq" id="WP_076177069.1">
    <property type="nucleotide sequence ID" value="NZ_MRTP01000029.1"/>
</dbReference>
<gene>
    <name evidence="3" type="ORF">BK138_35295</name>
</gene>
<proteinExistence type="predicted"/>
<dbReference type="AlphaFoldDB" id="A0A1R1DVH4"/>
<dbReference type="Proteomes" id="UP000187172">
    <property type="component" value="Unassembled WGS sequence"/>
</dbReference>
<evidence type="ECO:0000313" key="4">
    <source>
        <dbReference type="Proteomes" id="UP000187172"/>
    </source>
</evidence>
<reference evidence="3 4" key="1">
    <citation type="submission" date="2016-11" db="EMBL/GenBank/DDBJ databases">
        <title>Paenibacillus species isolates.</title>
        <authorList>
            <person name="Beno S.M."/>
        </authorList>
    </citation>
    <scope>NUCLEOTIDE SEQUENCE [LARGE SCALE GENOMIC DNA]</scope>
    <source>
        <strain evidence="3 4">FSL R5-0378</strain>
    </source>
</reference>
<feature type="domain" description="SLH" evidence="2">
    <location>
        <begin position="155"/>
        <end position="218"/>
    </location>
</feature>
<dbReference type="EMBL" id="MRTP01000029">
    <property type="protein sequence ID" value="OMF43604.1"/>
    <property type="molecule type" value="Genomic_DNA"/>
</dbReference>
<accession>A0A1R1DVH4</accession>
<feature type="chain" id="PRO_5012548485" description="SLH domain-containing protein" evidence="1">
    <location>
        <begin position="27"/>
        <end position="220"/>
    </location>
</feature>
<evidence type="ECO:0000259" key="2">
    <source>
        <dbReference type="PROSITE" id="PS51272"/>
    </source>
</evidence>
<sequence>MKKKHVVSGSVAALALSLAIGGSVFAAGEGFTDLAGVAGADKIAALQQQKLLKGDSDSAFRPQAQLTNAEGAQLLANLLADVPVTKAAEGSETAALTNVKAGAWFAPAFLTVTNHGIALPADIQPSEGMTREAFTQYLIETVEKKGNLPMINLVPKDIADDSKMTPEYQGAIQRALAWGIADLDSSGNFRPQDQVTRSEAAVMVYNALEFLKTHNYPKPE</sequence>
<evidence type="ECO:0000313" key="3">
    <source>
        <dbReference type="EMBL" id="OMF43604.1"/>
    </source>
</evidence>
<dbReference type="STRING" id="297318.BK138_35295"/>
<organism evidence="3 4">
    <name type="scientific">Paenibacillus rhizosphaerae</name>
    <dbReference type="NCBI Taxonomy" id="297318"/>
    <lineage>
        <taxon>Bacteria</taxon>
        <taxon>Bacillati</taxon>
        <taxon>Bacillota</taxon>
        <taxon>Bacilli</taxon>
        <taxon>Bacillales</taxon>
        <taxon>Paenibacillaceae</taxon>
        <taxon>Paenibacillus</taxon>
    </lineage>
</organism>
<keyword evidence="1" id="KW-0732">Signal</keyword>
<comment type="caution">
    <text evidence="3">The sequence shown here is derived from an EMBL/GenBank/DDBJ whole genome shotgun (WGS) entry which is preliminary data.</text>
</comment>
<dbReference type="PROSITE" id="PS51272">
    <property type="entry name" value="SLH"/>
    <property type="match status" value="2"/>
</dbReference>
<dbReference type="Pfam" id="PF00395">
    <property type="entry name" value="SLH"/>
    <property type="match status" value="2"/>
</dbReference>